<organism evidence="1 2">
    <name type="scientific">Panacagrimonas perspica</name>
    <dbReference type="NCBI Taxonomy" id="381431"/>
    <lineage>
        <taxon>Bacteria</taxon>
        <taxon>Pseudomonadati</taxon>
        <taxon>Pseudomonadota</taxon>
        <taxon>Gammaproteobacteria</taxon>
        <taxon>Nevskiales</taxon>
        <taxon>Nevskiaceae</taxon>
        <taxon>Panacagrimonas</taxon>
    </lineage>
</organism>
<evidence type="ECO:0000313" key="2">
    <source>
        <dbReference type="Proteomes" id="UP000295341"/>
    </source>
</evidence>
<sequence>MNTVAWSLGRMQRIHEPRRRFSGGPASLGVLL</sequence>
<reference evidence="1 2" key="1">
    <citation type="submission" date="2019-03" db="EMBL/GenBank/DDBJ databases">
        <title>Genomic Encyclopedia of Type Strains, Phase IV (KMG-IV): sequencing the most valuable type-strain genomes for metagenomic binning, comparative biology and taxonomic classification.</title>
        <authorList>
            <person name="Goeker M."/>
        </authorList>
    </citation>
    <scope>NUCLEOTIDE SEQUENCE [LARGE SCALE GENOMIC DNA]</scope>
    <source>
        <strain evidence="1 2">DSM 26377</strain>
    </source>
</reference>
<dbReference type="EMBL" id="SOBT01000012">
    <property type="protein sequence ID" value="TDU24250.1"/>
    <property type="molecule type" value="Genomic_DNA"/>
</dbReference>
<dbReference type="AlphaFoldDB" id="A0A4R7NUT1"/>
<protein>
    <submittedName>
        <fullName evidence="1">Uncharacterized protein</fullName>
    </submittedName>
</protein>
<gene>
    <name evidence="1" type="ORF">DFR24_4515</name>
</gene>
<accession>A0A4R7NUT1</accession>
<keyword evidence="2" id="KW-1185">Reference proteome</keyword>
<name>A0A4R7NUT1_9GAMM</name>
<proteinExistence type="predicted"/>
<comment type="caution">
    <text evidence="1">The sequence shown here is derived from an EMBL/GenBank/DDBJ whole genome shotgun (WGS) entry which is preliminary data.</text>
</comment>
<evidence type="ECO:0000313" key="1">
    <source>
        <dbReference type="EMBL" id="TDU24250.1"/>
    </source>
</evidence>
<dbReference type="Proteomes" id="UP000295341">
    <property type="component" value="Unassembled WGS sequence"/>
</dbReference>